<dbReference type="RefSeq" id="WP_127348519.1">
    <property type="nucleotide sequence ID" value="NZ_CAAGWI010000006.1"/>
</dbReference>
<dbReference type="EMBL" id="SDCT01000019">
    <property type="protein sequence ID" value="TCX89556.1"/>
    <property type="molecule type" value="Genomic_DNA"/>
</dbReference>
<accession>A0A483MS88</accession>
<evidence type="ECO:0000313" key="1">
    <source>
        <dbReference type="EMBL" id="TCX89556.1"/>
    </source>
</evidence>
<name>A0A483MS88_KLEPN</name>
<gene>
    <name evidence="1" type="ORF">ETF13_14185</name>
</gene>
<organism evidence="1">
    <name type="scientific">Klebsiella pneumoniae</name>
    <dbReference type="NCBI Taxonomy" id="573"/>
    <lineage>
        <taxon>Bacteria</taxon>
        <taxon>Pseudomonadati</taxon>
        <taxon>Pseudomonadota</taxon>
        <taxon>Gammaproteobacteria</taxon>
        <taxon>Enterobacterales</taxon>
        <taxon>Enterobacteriaceae</taxon>
        <taxon>Klebsiella/Raoultella group</taxon>
        <taxon>Klebsiella</taxon>
        <taxon>Klebsiella pneumoniae complex</taxon>
    </lineage>
</organism>
<protein>
    <submittedName>
        <fullName evidence="1">Uncharacterized protein</fullName>
    </submittedName>
</protein>
<proteinExistence type="predicted"/>
<reference evidence="1" key="1">
    <citation type="submission" date="2019-01" db="EMBL/GenBank/DDBJ databases">
        <authorList>
            <person name="Lista F."/>
            <person name="Anselmo A."/>
        </authorList>
    </citation>
    <scope>NUCLEOTIDE SEQUENCE</scope>
    <source>
        <strain evidence="1">3S</strain>
    </source>
</reference>
<dbReference type="AlphaFoldDB" id="A0A483MS88"/>
<comment type="caution">
    <text evidence="1">The sequence shown here is derived from an EMBL/GenBank/DDBJ whole genome shotgun (WGS) entry which is preliminary data.</text>
</comment>
<sequence>MTGSTVGIEKRYITKAEFSEDFVKASEDFKYGYDVISKVNVKTGQSILRYAVRLQQKWNDENCILIYDHDDDKLWGRVKASDSKDDAGISWYLGFFHGRVEAWKNDPLIVISFRDEIIPAPQGFDKGFELAVIHAISDHPTLFGENWEKKLPEHMREKRKQNAHTLNYFVDVNSSDSDGSPDESSPT</sequence>